<organism evidence="4 5">
    <name type="scientific">Kitasatospora indigofera</name>
    <dbReference type="NCBI Taxonomy" id="67307"/>
    <lineage>
        <taxon>Bacteria</taxon>
        <taxon>Bacillati</taxon>
        <taxon>Actinomycetota</taxon>
        <taxon>Actinomycetes</taxon>
        <taxon>Kitasatosporales</taxon>
        <taxon>Streptomycetaceae</taxon>
        <taxon>Kitasatospora</taxon>
    </lineage>
</organism>
<proteinExistence type="inferred from homology"/>
<dbReference type="InterPro" id="IPR015168">
    <property type="entry name" value="SsuA/THI5"/>
</dbReference>
<feature type="domain" description="Solute-binding protein family 3/N-terminal" evidence="3">
    <location>
        <begin position="47"/>
        <end position="269"/>
    </location>
</feature>
<dbReference type="AlphaFoldDB" id="A0A919FE81"/>
<dbReference type="PANTHER" id="PTHR30024">
    <property type="entry name" value="ALIPHATIC SULFONATES-BINDING PROTEIN-RELATED"/>
    <property type="match status" value="1"/>
</dbReference>
<protein>
    <recommendedName>
        <fullName evidence="3">Solute-binding protein family 3/N-terminal domain-containing protein</fullName>
    </recommendedName>
</protein>
<name>A0A919FE81_9ACTN</name>
<dbReference type="EMBL" id="BNBO01000004">
    <property type="protein sequence ID" value="GHH63059.1"/>
    <property type="molecule type" value="Genomic_DNA"/>
</dbReference>
<evidence type="ECO:0000313" key="5">
    <source>
        <dbReference type="Proteomes" id="UP000617734"/>
    </source>
</evidence>
<evidence type="ECO:0000259" key="3">
    <source>
        <dbReference type="SMART" id="SM00062"/>
    </source>
</evidence>
<dbReference type="Gene3D" id="3.40.190.10">
    <property type="entry name" value="Periplasmic binding protein-like II"/>
    <property type="match status" value="2"/>
</dbReference>
<accession>A0A919FE81</accession>
<keyword evidence="5" id="KW-1185">Reference proteome</keyword>
<dbReference type="PANTHER" id="PTHR30024:SF42">
    <property type="entry name" value="ALIPHATIC SULFONATES-BINDING PROTEIN-RELATED"/>
    <property type="match status" value="1"/>
</dbReference>
<dbReference type="Proteomes" id="UP000617734">
    <property type="component" value="Unassembled WGS sequence"/>
</dbReference>
<dbReference type="InterPro" id="IPR001638">
    <property type="entry name" value="Solute-binding_3/MltF_N"/>
</dbReference>
<evidence type="ECO:0000313" key="4">
    <source>
        <dbReference type="EMBL" id="GHH63059.1"/>
    </source>
</evidence>
<dbReference type="RefSeq" id="WP_229927197.1">
    <property type="nucleotide sequence ID" value="NZ_BNBO01000004.1"/>
</dbReference>
<evidence type="ECO:0000256" key="1">
    <source>
        <dbReference type="ARBA" id="ARBA00010742"/>
    </source>
</evidence>
<sequence length="337" mass="34520">MKFARPVLAATALLAATACGGNAEAGPASAPAGAAAAVELRLPEPGNSGVLAVAKKDGSLDRALAAVHAKVTWTSAPAGFAEAADALNSGRLDAAQGSISTGLLPLAGKPGFALFGAAQPDPIGEGILVKNNSGIKSVKDLAGRKVAVDAGGAGEYLLLQALAKYKVPAEQVQRVRLSPEQARSQFSIGEVDAWAASGEPVVTELAHASAYLVTSGFGAGSDNYRVWAVRSELARQHPEVVRALYDYLHEADGRAQRDPAAYLNVFTSSGPEAVSGRAKDVRVDVGRAAAPVGPIQEADAVRLEKVAQLFAAQHVTPSVVDVRSHLLDVNSLAGSAR</sequence>
<dbReference type="SMART" id="SM00062">
    <property type="entry name" value="PBPb"/>
    <property type="match status" value="1"/>
</dbReference>
<feature type="chain" id="PRO_5037273124" description="Solute-binding protein family 3/N-terminal domain-containing protein" evidence="2">
    <location>
        <begin position="26"/>
        <end position="337"/>
    </location>
</feature>
<dbReference type="Pfam" id="PF09084">
    <property type="entry name" value="NMT1"/>
    <property type="match status" value="1"/>
</dbReference>
<dbReference type="GeneID" id="95351693"/>
<reference evidence="4" key="2">
    <citation type="submission" date="2020-09" db="EMBL/GenBank/DDBJ databases">
        <authorList>
            <person name="Sun Q."/>
            <person name="Ohkuma M."/>
        </authorList>
    </citation>
    <scope>NUCLEOTIDE SEQUENCE</scope>
    <source>
        <strain evidence="4">JCM 4646</strain>
    </source>
</reference>
<comment type="caution">
    <text evidence="4">The sequence shown here is derived from an EMBL/GenBank/DDBJ whole genome shotgun (WGS) entry which is preliminary data.</text>
</comment>
<gene>
    <name evidence="4" type="ORF">GCM10018781_11900</name>
</gene>
<comment type="similarity">
    <text evidence="1">Belongs to the bacterial solute-binding protein SsuA/TauA family.</text>
</comment>
<evidence type="ECO:0000256" key="2">
    <source>
        <dbReference type="SAM" id="SignalP"/>
    </source>
</evidence>
<reference evidence="4" key="1">
    <citation type="journal article" date="2014" name="Int. J. Syst. Evol. Microbiol.">
        <title>Complete genome sequence of Corynebacterium casei LMG S-19264T (=DSM 44701T), isolated from a smear-ripened cheese.</title>
        <authorList>
            <consortium name="US DOE Joint Genome Institute (JGI-PGF)"/>
            <person name="Walter F."/>
            <person name="Albersmeier A."/>
            <person name="Kalinowski J."/>
            <person name="Ruckert C."/>
        </authorList>
    </citation>
    <scope>NUCLEOTIDE SEQUENCE</scope>
    <source>
        <strain evidence="4">JCM 4646</strain>
    </source>
</reference>
<keyword evidence="2" id="KW-0732">Signal</keyword>
<dbReference type="SUPFAM" id="SSF53850">
    <property type="entry name" value="Periplasmic binding protein-like II"/>
    <property type="match status" value="1"/>
</dbReference>
<dbReference type="PROSITE" id="PS51257">
    <property type="entry name" value="PROKAR_LIPOPROTEIN"/>
    <property type="match status" value="1"/>
</dbReference>
<feature type="signal peptide" evidence="2">
    <location>
        <begin position="1"/>
        <end position="25"/>
    </location>
</feature>